<dbReference type="EMBL" id="FSQW01000001">
    <property type="protein sequence ID" value="SIN59498.1"/>
    <property type="molecule type" value="Genomic_DNA"/>
</dbReference>
<dbReference type="Gene3D" id="3.30.530.20">
    <property type="match status" value="1"/>
</dbReference>
<dbReference type="OrthoDB" id="9805228at2"/>
<dbReference type="SUPFAM" id="SSF55961">
    <property type="entry name" value="Bet v1-like"/>
    <property type="match status" value="1"/>
</dbReference>
<proteinExistence type="inferred from homology"/>
<protein>
    <submittedName>
        <fullName evidence="4">Uncharacterized conserved protein YndB, AHSA1/START domain</fullName>
    </submittedName>
</protein>
<evidence type="ECO:0000313" key="5">
    <source>
        <dbReference type="Proteomes" id="UP000185192"/>
    </source>
</evidence>
<dbReference type="CDD" id="cd07814">
    <property type="entry name" value="SRPBCC_CalC_Aha1-like"/>
    <property type="match status" value="1"/>
</dbReference>
<evidence type="ECO:0000313" key="4">
    <source>
        <dbReference type="EMBL" id="SIN59498.1"/>
    </source>
</evidence>
<dbReference type="InterPro" id="IPR023393">
    <property type="entry name" value="START-like_dom_sf"/>
</dbReference>
<name>A0A1N6CLP1_9SPHN</name>
<reference evidence="5" key="1">
    <citation type="submission" date="2016-11" db="EMBL/GenBank/DDBJ databases">
        <authorList>
            <person name="Varghese N."/>
            <person name="Submissions S."/>
        </authorList>
    </citation>
    <scope>NUCLEOTIDE SEQUENCE [LARGE SCALE GENOMIC DNA]</scope>
    <source>
        <strain evidence="5">DSM 22363</strain>
    </source>
</reference>
<evidence type="ECO:0000259" key="3">
    <source>
        <dbReference type="Pfam" id="PF08327"/>
    </source>
</evidence>
<gene>
    <name evidence="4" type="ORF">SAMN02745824_0026</name>
</gene>
<organism evidence="4 5">
    <name type="scientific">Parasphingorhabdus marina DSM 22363</name>
    <dbReference type="NCBI Taxonomy" id="1123272"/>
    <lineage>
        <taxon>Bacteria</taxon>
        <taxon>Pseudomonadati</taxon>
        <taxon>Pseudomonadota</taxon>
        <taxon>Alphaproteobacteria</taxon>
        <taxon>Sphingomonadales</taxon>
        <taxon>Sphingomonadaceae</taxon>
        <taxon>Parasphingorhabdus</taxon>
    </lineage>
</organism>
<dbReference type="STRING" id="1123272.SAMN02745824_0026"/>
<evidence type="ECO:0000256" key="2">
    <source>
        <dbReference type="SAM" id="MobiDB-lite"/>
    </source>
</evidence>
<feature type="domain" description="Activator of Hsp90 ATPase homologue 1/2-like C-terminal" evidence="3">
    <location>
        <begin position="11"/>
        <end position="142"/>
    </location>
</feature>
<dbReference type="Pfam" id="PF08327">
    <property type="entry name" value="AHSA1"/>
    <property type="match status" value="1"/>
</dbReference>
<feature type="region of interest" description="Disordered" evidence="2">
    <location>
        <begin position="114"/>
        <end position="133"/>
    </location>
</feature>
<dbReference type="AlphaFoldDB" id="A0A1N6CLP1"/>
<keyword evidence="5" id="KW-1185">Reference proteome</keyword>
<dbReference type="Proteomes" id="UP000185192">
    <property type="component" value="Unassembled WGS sequence"/>
</dbReference>
<dbReference type="RefSeq" id="WP_074203164.1">
    <property type="nucleotide sequence ID" value="NZ_FSQW01000001.1"/>
</dbReference>
<accession>A0A1N6CLP1</accession>
<sequence>MADLEIKRHFAAPPDRVFAFISQAEHLSKWWGPEGIELGEHDLDFSRPGPWGSVMHGSGGARYKVTGEVLSVEPGKSVTFTWAWHDEDDQRGAESEVTFSVAGDGNGGTDFVMLHRGLPDDDSANNHDSGWTSSFQKLEAYAREQNG</sequence>
<evidence type="ECO:0000256" key="1">
    <source>
        <dbReference type="ARBA" id="ARBA00006817"/>
    </source>
</evidence>
<dbReference type="InterPro" id="IPR013538">
    <property type="entry name" value="ASHA1/2-like_C"/>
</dbReference>
<comment type="similarity">
    <text evidence="1">Belongs to the AHA1 family.</text>
</comment>